<evidence type="ECO:0000313" key="9">
    <source>
        <dbReference type="EMBL" id="MFD0925515.1"/>
    </source>
</evidence>
<dbReference type="NCBIfam" id="TIGR03180">
    <property type="entry name" value="UraD_2"/>
    <property type="match status" value="1"/>
</dbReference>
<keyword evidence="4" id="KW-0659">Purine metabolism</keyword>
<dbReference type="Pfam" id="PF09349">
    <property type="entry name" value="OHCU_decarbox"/>
    <property type="match status" value="1"/>
</dbReference>
<gene>
    <name evidence="9" type="primary">uraD</name>
    <name evidence="9" type="ORF">ACFQ04_07165</name>
</gene>
<evidence type="ECO:0000256" key="5">
    <source>
        <dbReference type="ARBA" id="ARBA00022793"/>
    </source>
</evidence>
<evidence type="ECO:0000256" key="3">
    <source>
        <dbReference type="ARBA" id="ARBA00012257"/>
    </source>
</evidence>
<dbReference type="InterPro" id="IPR018020">
    <property type="entry name" value="OHCU_decarboxylase"/>
</dbReference>
<dbReference type="Gene3D" id="1.10.3330.10">
    <property type="entry name" value="Oxo-4-hydroxy-4-carboxy-5-ureidoimidazoline decarboxylase"/>
    <property type="match status" value="1"/>
</dbReference>
<proteinExistence type="predicted"/>
<evidence type="ECO:0000256" key="2">
    <source>
        <dbReference type="ARBA" id="ARBA00004754"/>
    </source>
</evidence>
<comment type="catalytic activity">
    <reaction evidence="1">
        <text>5-hydroxy-2-oxo-4-ureido-2,5-dihydro-1H-imidazole-5-carboxylate + H(+) = (S)-allantoin + CO2</text>
        <dbReference type="Rhea" id="RHEA:26301"/>
        <dbReference type="ChEBI" id="CHEBI:15378"/>
        <dbReference type="ChEBI" id="CHEBI:15678"/>
        <dbReference type="ChEBI" id="CHEBI:16526"/>
        <dbReference type="ChEBI" id="CHEBI:58639"/>
        <dbReference type="EC" id="4.1.1.97"/>
    </reaction>
</comment>
<comment type="pathway">
    <text evidence="2">Purine metabolism; urate degradation; (S)-allantoin from urate: step 3/3.</text>
</comment>
<evidence type="ECO:0000256" key="4">
    <source>
        <dbReference type="ARBA" id="ARBA00022631"/>
    </source>
</evidence>
<dbReference type="SUPFAM" id="SSF158694">
    <property type="entry name" value="UraD-Like"/>
    <property type="match status" value="1"/>
</dbReference>
<feature type="domain" description="Oxo-4-hydroxy-4-carboxy-5-ureidoimidazoline decarboxylase" evidence="8">
    <location>
        <begin position="13"/>
        <end position="160"/>
    </location>
</feature>
<dbReference type="EMBL" id="JBHTIL010000001">
    <property type="protein sequence ID" value="MFD0925515.1"/>
    <property type="molecule type" value="Genomic_DNA"/>
</dbReference>
<evidence type="ECO:0000256" key="7">
    <source>
        <dbReference type="SAM" id="MobiDB-lite"/>
    </source>
</evidence>
<comment type="caution">
    <text evidence="9">The sequence shown here is derived from an EMBL/GenBank/DDBJ whole genome shotgun (WGS) entry which is preliminary data.</text>
</comment>
<dbReference type="PANTHER" id="PTHR43466">
    <property type="entry name" value="2-OXO-4-HYDROXY-4-CARBOXY-5-UREIDOIMIDAZOLINE DECARBOXYLASE-RELATED"/>
    <property type="match status" value="1"/>
</dbReference>
<dbReference type="RefSeq" id="WP_253646542.1">
    <property type="nucleotide sequence ID" value="NZ_BAAAMO010000002.1"/>
</dbReference>
<dbReference type="NCBIfam" id="NF010372">
    <property type="entry name" value="PRK13798.1"/>
    <property type="match status" value="1"/>
</dbReference>
<sequence>MRRPDWRGIESFNALTETQAVHALYACCSSRIWALRVAAARPYADADALYDQADLILAELTETDLDEALDGHPRIGERSGSAASTREQRGVTGADPEVLEDLRKANAEYENRFGHVYLVHADGRPAGELLRILRQRLHNDPDTERRVLRLELAKINRTRLTRMLSPAAQLVEWAQ</sequence>
<organism evidence="9 10">
    <name type="scientific">Williamsia deligens</name>
    <dbReference type="NCBI Taxonomy" id="321325"/>
    <lineage>
        <taxon>Bacteria</taxon>
        <taxon>Bacillati</taxon>
        <taxon>Actinomycetota</taxon>
        <taxon>Actinomycetes</taxon>
        <taxon>Mycobacteriales</taxon>
        <taxon>Nocardiaceae</taxon>
        <taxon>Williamsia</taxon>
    </lineage>
</organism>
<protein>
    <recommendedName>
        <fullName evidence="3">2-oxo-4-hydroxy-4-carboxy-5-ureidoimidazoline decarboxylase</fullName>
        <ecNumber evidence="3">4.1.1.97</ecNumber>
    </recommendedName>
</protein>
<keyword evidence="10" id="KW-1185">Reference proteome</keyword>
<evidence type="ECO:0000313" key="10">
    <source>
        <dbReference type="Proteomes" id="UP001597068"/>
    </source>
</evidence>
<evidence type="ECO:0000259" key="8">
    <source>
        <dbReference type="Pfam" id="PF09349"/>
    </source>
</evidence>
<dbReference type="EC" id="4.1.1.97" evidence="3"/>
<dbReference type="InterPro" id="IPR017595">
    <property type="entry name" value="OHCU_decarboxylase-2"/>
</dbReference>
<dbReference type="PANTHER" id="PTHR43466:SF1">
    <property type="entry name" value="2-OXO-4-HYDROXY-4-CARBOXY-5-UREIDOIMIDAZOLINE DECARBOXYLASE-RELATED"/>
    <property type="match status" value="1"/>
</dbReference>
<evidence type="ECO:0000256" key="6">
    <source>
        <dbReference type="ARBA" id="ARBA00023239"/>
    </source>
</evidence>
<reference evidence="10" key="1">
    <citation type="journal article" date="2019" name="Int. J. Syst. Evol. Microbiol.">
        <title>The Global Catalogue of Microorganisms (GCM) 10K type strain sequencing project: providing services to taxonomists for standard genome sequencing and annotation.</title>
        <authorList>
            <consortium name="The Broad Institute Genomics Platform"/>
            <consortium name="The Broad Institute Genome Sequencing Center for Infectious Disease"/>
            <person name="Wu L."/>
            <person name="Ma J."/>
        </authorList>
    </citation>
    <scope>NUCLEOTIDE SEQUENCE [LARGE SCALE GENOMIC DNA]</scope>
    <source>
        <strain evidence="10">CCUG 50873</strain>
    </source>
</reference>
<name>A0ABW3G7B7_9NOCA</name>
<dbReference type="GO" id="GO:0051997">
    <property type="term" value="F:2-oxo-4-hydroxy-4-carboxy-5-ureidoimidazoline decarboxylase activity"/>
    <property type="evidence" value="ECO:0007669"/>
    <property type="project" value="UniProtKB-EC"/>
</dbReference>
<accession>A0ABW3G7B7</accession>
<evidence type="ECO:0000256" key="1">
    <source>
        <dbReference type="ARBA" id="ARBA00001163"/>
    </source>
</evidence>
<keyword evidence="6 9" id="KW-0456">Lyase</keyword>
<dbReference type="Proteomes" id="UP001597068">
    <property type="component" value="Unassembled WGS sequence"/>
</dbReference>
<keyword evidence="5" id="KW-0210">Decarboxylase</keyword>
<feature type="region of interest" description="Disordered" evidence="7">
    <location>
        <begin position="70"/>
        <end position="94"/>
    </location>
</feature>
<dbReference type="InterPro" id="IPR036778">
    <property type="entry name" value="OHCU_decarboxylase_sf"/>
</dbReference>